<gene>
    <name evidence="12" type="primary">SCN2B</name>
</gene>
<proteinExistence type="predicted"/>
<dbReference type="FunCoup" id="H3BH72">
    <property type="interactions" value="169"/>
</dbReference>
<feature type="region of interest" description="Disordered" evidence="9">
    <location>
        <begin position="187"/>
        <end position="215"/>
    </location>
</feature>
<reference evidence="12" key="2">
    <citation type="submission" date="2025-08" db="UniProtKB">
        <authorList>
            <consortium name="Ensembl"/>
        </authorList>
    </citation>
    <scope>IDENTIFICATION</scope>
</reference>
<sequence>MYKMEWFVLLKMGQNEICSYLVSAVPCVFSMEVTVTSSITALNGSNVRLTCNFNSCYKVKEQHFSLNWTYQACENCSETTFLTFQRKIMYLETQFKDRVMLSGDYKKNDVSVTLSNVQLDDEGTYHCYVQNPPDRFKGNGTISLKVVTEVTPEGDSTVAVIVGASVGGFLAVVILILVAVKCIRRKKKQELDSEEQKTEEEGKTDGEGNPEEGTK</sequence>
<evidence type="ECO:0000256" key="3">
    <source>
        <dbReference type="ARBA" id="ARBA00022729"/>
    </source>
</evidence>
<evidence type="ECO:0000256" key="2">
    <source>
        <dbReference type="ARBA" id="ARBA00022692"/>
    </source>
</evidence>
<dbReference type="PANTHER" id="PTHR13869:SF3">
    <property type="entry name" value="SODIUM CHANNEL SUBUNIT BETA-2"/>
    <property type="match status" value="1"/>
</dbReference>
<dbReference type="Ensembl" id="ENSLACT00000021384.1">
    <property type="protein sequence ID" value="ENSLACP00000021243.1"/>
    <property type="gene ID" value="ENSLACG00000018664.1"/>
</dbReference>
<dbReference type="InterPro" id="IPR000920">
    <property type="entry name" value="Myelin_P0-rel"/>
</dbReference>
<evidence type="ECO:0000256" key="9">
    <source>
        <dbReference type="SAM" id="MobiDB-lite"/>
    </source>
</evidence>
<evidence type="ECO:0000313" key="12">
    <source>
        <dbReference type="Ensembl" id="ENSLACP00000021243.1"/>
    </source>
</evidence>
<comment type="subcellular location">
    <subcellularLocation>
        <location evidence="1">Membrane</location>
        <topology evidence="1">Single-pass type I membrane protein</topology>
    </subcellularLocation>
</comment>
<dbReference type="InterPro" id="IPR013783">
    <property type="entry name" value="Ig-like_fold"/>
</dbReference>
<dbReference type="GO" id="GO:0005886">
    <property type="term" value="C:plasma membrane"/>
    <property type="evidence" value="ECO:0007669"/>
    <property type="project" value="TreeGrafter"/>
</dbReference>
<dbReference type="OMA" id="RLACTFN"/>
<accession>H3BH72</accession>
<evidence type="ECO:0000256" key="4">
    <source>
        <dbReference type="ARBA" id="ARBA00022989"/>
    </source>
</evidence>
<keyword evidence="3" id="KW-0732">Signal</keyword>
<dbReference type="STRING" id="7897.ENSLACP00000021243"/>
<dbReference type="PROSITE" id="PS50835">
    <property type="entry name" value="IG_LIKE"/>
    <property type="match status" value="1"/>
</dbReference>
<evidence type="ECO:0000256" key="8">
    <source>
        <dbReference type="ARBA" id="ARBA00023319"/>
    </source>
</evidence>
<evidence type="ECO:0000256" key="10">
    <source>
        <dbReference type="SAM" id="Phobius"/>
    </source>
</evidence>
<dbReference type="Pfam" id="PF07686">
    <property type="entry name" value="V-set"/>
    <property type="match status" value="1"/>
</dbReference>
<evidence type="ECO:0000256" key="1">
    <source>
        <dbReference type="ARBA" id="ARBA00004479"/>
    </source>
</evidence>
<dbReference type="eggNOG" id="ENOG502R29H">
    <property type="taxonomic scope" value="Eukaryota"/>
</dbReference>
<keyword evidence="2 10" id="KW-0812">Transmembrane</keyword>
<dbReference type="AlphaFoldDB" id="H3BH72"/>
<protein>
    <submittedName>
        <fullName evidence="12">Sodium voltage-gated channel beta subunit 2</fullName>
    </submittedName>
</protein>
<keyword evidence="8" id="KW-0393">Immunoglobulin domain</keyword>
<reference evidence="12" key="3">
    <citation type="submission" date="2025-09" db="UniProtKB">
        <authorList>
            <consortium name="Ensembl"/>
        </authorList>
    </citation>
    <scope>IDENTIFICATION</scope>
</reference>
<keyword evidence="5 10" id="KW-0472">Membrane</keyword>
<evidence type="ECO:0000256" key="7">
    <source>
        <dbReference type="ARBA" id="ARBA00023180"/>
    </source>
</evidence>
<dbReference type="InterPro" id="IPR013106">
    <property type="entry name" value="Ig_V-set"/>
</dbReference>
<dbReference type="HOGENOM" id="CLU_090350_0_0_1"/>
<dbReference type="InParanoid" id="H3BH72"/>
<feature type="transmembrane region" description="Helical" evidence="10">
    <location>
        <begin position="158"/>
        <end position="180"/>
    </location>
</feature>
<dbReference type="SMART" id="SM00406">
    <property type="entry name" value="IGv"/>
    <property type="match status" value="1"/>
</dbReference>
<evidence type="ECO:0000259" key="11">
    <source>
        <dbReference type="PROSITE" id="PS50835"/>
    </source>
</evidence>
<organism evidence="12 13">
    <name type="scientific">Latimeria chalumnae</name>
    <name type="common">Coelacanth</name>
    <dbReference type="NCBI Taxonomy" id="7897"/>
    <lineage>
        <taxon>Eukaryota</taxon>
        <taxon>Metazoa</taxon>
        <taxon>Chordata</taxon>
        <taxon>Craniata</taxon>
        <taxon>Vertebrata</taxon>
        <taxon>Euteleostomi</taxon>
        <taxon>Coelacanthiformes</taxon>
        <taxon>Coelacanthidae</taxon>
        <taxon>Latimeria</taxon>
    </lineage>
</organism>
<evidence type="ECO:0000256" key="6">
    <source>
        <dbReference type="ARBA" id="ARBA00023157"/>
    </source>
</evidence>
<keyword evidence="7" id="KW-0325">Glycoprotein</keyword>
<keyword evidence="4 10" id="KW-1133">Transmembrane helix</keyword>
<dbReference type="PANTHER" id="PTHR13869">
    <property type="entry name" value="MYELIN P0 RELATED"/>
    <property type="match status" value="1"/>
</dbReference>
<dbReference type="GeneTree" id="ENSGT01030000234556"/>
<dbReference type="Bgee" id="ENSLACG00000018664">
    <property type="expression patterns" value="Expressed in muscle tissue and 4 other cell types or tissues"/>
</dbReference>
<dbReference type="SMART" id="SM00409">
    <property type="entry name" value="IG"/>
    <property type="match status" value="1"/>
</dbReference>
<dbReference type="InterPro" id="IPR036179">
    <property type="entry name" value="Ig-like_dom_sf"/>
</dbReference>
<dbReference type="SUPFAM" id="SSF48726">
    <property type="entry name" value="Immunoglobulin"/>
    <property type="match status" value="1"/>
</dbReference>
<reference evidence="13" key="1">
    <citation type="submission" date="2011-08" db="EMBL/GenBank/DDBJ databases">
        <title>The draft genome of Latimeria chalumnae.</title>
        <authorList>
            <person name="Di Palma F."/>
            <person name="Alfoldi J."/>
            <person name="Johnson J."/>
            <person name="Berlin A."/>
            <person name="Gnerre S."/>
            <person name="Jaffe D."/>
            <person name="MacCallum I."/>
            <person name="Young S."/>
            <person name="Walker B.J."/>
            <person name="Lander E."/>
            <person name="Lindblad-Toh K."/>
        </authorList>
    </citation>
    <scope>NUCLEOTIDE SEQUENCE [LARGE SCALE GENOMIC DNA]</scope>
    <source>
        <strain evidence="13">Wild caught</strain>
    </source>
</reference>
<keyword evidence="13" id="KW-1185">Reference proteome</keyword>
<dbReference type="Proteomes" id="UP000008672">
    <property type="component" value="Unassembled WGS sequence"/>
</dbReference>
<dbReference type="Gene3D" id="2.60.40.10">
    <property type="entry name" value="Immunoglobulins"/>
    <property type="match status" value="1"/>
</dbReference>
<dbReference type="InterPro" id="IPR007110">
    <property type="entry name" value="Ig-like_dom"/>
</dbReference>
<feature type="compositionally biased region" description="Basic and acidic residues" evidence="9">
    <location>
        <begin position="189"/>
        <end position="215"/>
    </location>
</feature>
<dbReference type="PRINTS" id="PR00213">
    <property type="entry name" value="MYELINP0"/>
</dbReference>
<evidence type="ECO:0000313" key="13">
    <source>
        <dbReference type="Proteomes" id="UP000008672"/>
    </source>
</evidence>
<feature type="domain" description="Ig-like" evidence="11">
    <location>
        <begin position="26"/>
        <end position="148"/>
    </location>
</feature>
<keyword evidence="6" id="KW-1015">Disulfide bond</keyword>
<name>H3BH72_LATCH</name>
<dbReference type="EMBL" id="AFYH01007173">
    <property type="status" value="NOT_ANNOTATED_CDS"/>
    <property type="molecule type" value="Genomic_DNA"/>
</dbReference>
<dbReference type="InterPro" id="IPR003599">
    <property type="entry name" value="Ig_sub"/>
</dbReference>
<evidence type="ECO:0000256" key="5">
    <source>
        <dbReference type="ARBA" id="ARBA00023136"/>
    </source>
</evidence>